<dbReference type="PANTHER" id="PTHR47331">
    <property type="entry name" value="PHD-TYPE DOMAIN-CONTAINING PROTEIN"/>
    <property type="match status" value="1"/>
</dbReference>
<keyword evidence="2" id="KW-1185">Reference proteome</keyword>
<evidence type="ECO:0000313" key="1">
    <source>
        <dbReference type="EMBL" id="KFD46164.1"/>
    </source>
</evidence>
<protein>
    <recommendedName>
        <fullName evidence="3">Peptidase aspartic putative domain-containing protein</fullName>
    </recommendedName>
</protein>
<name>A0A085LMG8_9BILA</name>
<proteinExistence type="predicted"/>
<sequence>MTICKQKLPASVRKRWEGKLAEHGQQEDDLNALLQFMESCLEVEECLSEGKVRERGREKNDNSRKELLTTTAALQSSIVNQQNCTLCQGRHKITELFGILAMNAKSRWRFVKTARLCFIRLHIGHSAANCKEQSTGNKGCHELLRGKTQSIGGRETRRTANENTLQVGVAKASCNALIGLQIAVAKAHGPSGLTCKVTCLLDAGSQRTFMRNDLADRLCLSGPQENNLKLADQFPRDQAEVDVLIGLDHYYEFVGTEHRRRRKDEPIAARSVLECYQQLFGLEELRKSRDVKLYESAHTVNSALKPDLDRNMKMRKEDSGGVFCFEPPSLFFHRTECVITGLHSFLMTRTALLYGQQTTCIHLKVPLLRVHKTFTVIRGHSWNASPADTEVLLYFGVPEPCMDSGMTIR</sequence>
<organism evidence="1 2">
    <name type="scientific">Trichuris suis</name>
    <name type="common">pig whipworm</name>
    <dbReference type="NCBI Taxonomy" id="68888"/>
    <lineage>
        <taxon>Eukaryota</taxon>
        <taxon>Metazoa</taxon>
        <taxon>Ecdysozoa</taxon>
        <taxon>Nematoda</taxon>
        <taxon>Enoplea</taxon>
        <taxon>Dorylaimia</taxon>
        <taxon>Trichinellida</taxon>
        <taxon>Trichuridae</taxon>
        <taxon>Trichuris</taxon>
    </lineage>
</organism>
<gene>
    <name evidence="1" type="ORF">M513_12972</name>
</gene>
<dbReference type="AlphaFoldDB" id="A0A085LMG8"/>
<evidence type="ECO:0000313" key="2">
    <source>
        <dbReference type="Proteomes" id="UP000030764"/>
    </source>
</evidence>
<accession>A0A085LMG8</accession>
<reference evidence="1 2" key="1">
    <citation type="journal article" date="2014" name="Nat. Genet.">
        <title>Genome and transcriptome of the porcine whipworm Trichuris suis.</title>
        <authorList>
            <person name="Jex A.R."/>
            <person name="Nejsum P."/>
            <person name="Schwarz E.M."/>
            <person name="Hu L."/>
            <person name="Young N.D."/>
            <person name="Hall R.S."/>
            <person name="Korhonen P.K."/>
            <person name="Liao S."/>
            <person name="Thamsborg S."/>
            <person name="Xia J."/>
            <person name="Xu P."/>
            <person name="Wang S."/>
            <person name="Scheerlinck J.P."/>
            <person name="Hofmann A."/>
            <person name="Sternberg P.W."/>
            <person name="Wang J."/>
            <person name="Gasser R.B."/>
        </authorList>
    </citation>
    <scope>NUCLEOTIDE SEQUENCE [LARGE SCALE GENOMIC DNA]</scope>
    <source>
        <strain evidence="1">DCEP-RM93M</strain>
    </source>
</reference>
<dbReference type="PANTHER" id="PTHR47331:SF1">
    <property type="entry name" value="GAG-LIKE PROTEIN"/>
    <property type="match status" value="1"/>
</dbReference>
<dbReference type="Proteomes" id="UP000030764">
    <property type="component" value="Unassembled WGS sequence"/>
</dbReference>
<evidence type="ECO:0008006" key="3">
    <source>
        <dbReference type="Google" id="ProtNLM"/>
    </source>
</evidence>
<dbReference type="EMBL" id="KL363390">
    <property type="protein sequence ID" value="KFD46164.1"/>
    <property type="molecule type" value="Genomic_DNA"/>
</dbReference>